<feature type="transmembrane region" description="Helical" evidence="1">
    <location>
        <begin position="89"/>
        <end position="108"/>
    </location>
</feature>
<evidence type="ECO:0000256" key="1">
    <source>
        <dbReference type="SAM" id="Phobius"/>
    </source>
</evidence>
<evidence type="ECO:0000313" key="2">
    <source>
        <dbReference type="EMBL" id="MBK1815528.1"/>
    </source>
</evidence>
<reference evidence="2" key="1">
    <citation type="submission" date="2021-01" db="EMBL/GenBank/DDBJ databases">
        <title>Modified the classification status of verrucomicrobia.</title>
        <authorList>
            <person name="Feng X."/>
        </authorList>
    </citation>
    <scope>NUCLEOTIDE SEQUENCE</scope>
    <source>
        <strain evidence="2">JCM 18052</strain>
    </source>
</reference>
<dbReference type="AlphaFoldDB" id="A0A934V9U7"/>
<gene>
    <name evidence="2" type="ORF">JIN84_07875</name>
</gene>
<feature type="transmembrane region" description="Helical" evidence="1">
    <location>
        <begin position="53"/>
        <end position="77"/>
    </location>
</feature>
<evidence type="ECO:0000313" key="3">
    <source>
        <dbReference type="Proteomes" id="UP000600139"/>
    </source>
</evidence>
<dbReference type="EMBL" id="JAENIK010000009">
    <property type="protein sequence ID" value="MBK1815528.1"/>
    <property type="molecule type" value="Genomic_DNA"/>
</dbReference>
<keyword evidence="3" id="KW-1185">Reference proteome</keyword>
<comment type="caution">
    <text evidence="2">The sequence shown here is derived from an EMBL/GenBank/DDBJ whole genome shotgun (WGS) entry which is preliminary data.</text>
</comment>
<feature type="transmembrane region" description="Helical" evidence="1">
    <location>
        <begin position="214"/>
        <end position="236"/>
    </location>
</feature>
<feature type="transmembrane region" description="Helical" evidence="1">
    <location>
        <begin position="129"/>
        <end position="150"/>
    </location>
</feature>
<feature type="transmembrane region" description="Helical" evidence="1">
    <location>
        <begin position="177"/>
        <end position="202"/>
    </location>
</feature>
<organism evidence="2 3">
    <name type="scientific">Luteolibacter yonseiensis</name>
    <dbReference type="NCBI Taxonomy" id="1144680"/>
    <lineage>
        <taxon>Bacteria</taxon>
        <taxon>Pseudomonadati</taxon>
        <taxon>Verrucomicrobiota</taxon>
        <taxon>Verrucomicrobiia</taxon>
        <taxon>Verrucomicrobiales</taxon>
        <taxon>Verrucomicrobiaceae</taxon>
        <taxon>Luteolibacter</taxon>
    </lineage>
</organism>
<keyword evidence="1" id="KW-1133">Transmembrane helix</keyword>
<dbReference type="Proteomes" id="UP000600139">
    <property type="component" value="Unassembled WGS sequence"/>
</dbReference>
<keyword evidence="1" id="KW-0812">Transmembrane</keyword>
<feature type="transmembrane region" description="Helical" evidence="1">
    <location>
        <begin position="12"/>
        <end position="32"/>
    </location>
</feature>
<name>A0A934V9U7_9BACT</name>
<proteinExistence type="predicted"/>
<protein>
    <submittedName>
        <fullName evidence="2">Uncharacterized protein</fullName>
    </submittedName>
</protein>
<dbReference type="RefSeq" id="WP_200350492.1">
    <property type="nucleotide sequence ID" value="NZ_BAABHZ010000008.1"/>
</dbReference>
<sequence>MVDHFFAARISGYATWLFMVLCLGGAALYRLRVGGVPRGISRRAVDLLDRKDWAWILGAGVFLPFVYVMVVIFATPLGGHHSGLKGTGLLSPFGQFLGLWLLWITVPGRIAAWRLRSWAAVLGFPKSGWLGWMVAGAAVVFVPMAGYAAISHSFPGFWRDWLAEHYLEIVEPCVFPVSFWIASGLAGAVLLAILGRMSFAVFTRPDRMIPRAAVSRVLTSVFASALLLTALAIPVFQACGQYWFVRDTLVKCDPALPRWTGYEAKIANQARKELREALGL</sequence>
<keyword evidence="1" id="KW-0472">Membrane</keyword>
<accession>A0A934V9U7</accession>